<reference evidence="3" key="1">
    <citation type="submission" date="2022-09" db="EMBL/GenBank/DDBJ databases">
        <title>Australian commercial rhizobial inoculants.</title>
        <authorList>
            <person name="Kohlmeier M.G."/>
            <person name="O'Hara G.W."/>
            <person name="Colombi E."/>
            <person name="Ramsay J.P."/>
            <person name="Terpolilli J."/>
        </authorList>
    </citation>
    <scope>NUCLEOTIDE SEQUENCE</scope>
    <source>
        <strain evidence="3">WSM1592</strain>
    </source>
</reference>
<feature type="domain" description="Recombinase" evidence="2">
    <location>
        <begin position="42"/>
        <end position="178"/>
    </location>
</feature>
<dbReference type="PANTHER" id="PTHR30461">
    <property type="entry name" value="DNA-INVERTASE FROM LAMBDOID PROPHAGE"/>
    <property type="match status" value="1"/>
</dbReference>
<dbReference type="PROSITE" id="PS51737">
    <property type="entry name" value="RECOMBINASE_DNA_BIND"/>
    <property type="match status" value="1"/>
</dbReference>
<gene>
    <name evidence="3" type="ORF">N2599_13900</name>
</gene>
<keyword evidence="4" id="KW-1185">Reference proteome</keyword>
<dbReference type="Gene3D" id="3.90.1750.20">
    <property type="entry name" value="Putative Large Serine Recombinase, Chain B, Domain 2"/>
    <property type="match status" value="1"/>
</dbReference>
<feature type="region of interest" description="Disordered" evidence="1">
    <location>
        <begin position="253"/>
        <end position="273"/>
    </location>
</feature>
<organism evidence="3 4">
    <name type="scientific">Rhizobium sullae</name>
    <name type="common">Rhizobium hedysari</name>
    <dbReference type="NCBI Taxonomy" id="50338"/>
    <lineage>
        <taxon>Bacteria</taxon>
        <taxon>Pseudomonadati</taxon>
        <taxon>Pseudomonadota</taxon>
        <taxon>Alphaproteobacteria</taxon>
        <taxon>Hyphomicrobiales</taxon>
        <taxon>Rhizobiaceae</taxon>
        <taxon>Rhizobium/Agrobacterium group</taxon>
        <taxon>Rhizobium</taxon>
    </lineage>
</organism>
<dbReference type="InterPro" id="IPR011109">
    <property type="entry name" value="DNA_bind_recombinase_dom"/>
</dbReference>
<sequence length="333" mass="35809">MDTVQIGMYGIVGQMQREEGAKKVRRGMTGVVRSGRNAGGKAYGYAPVAGKKGELAIVEQEADVIHRIFEMYITGIAPRSIAAALNAEGIAAPRGKQWNASTINGNGQRGNGILRNPIYAGQIVWNRVYMVKDPSTGRRVSRINSDDKIETVDAPHLRSIDEELFQAAKERKEATGGPHARQAPKNKRLLSGLLKCGQCGGGLSIFGSDRSGPRVVAALTRNRAAARTAAGTMWKRSNATSSIACGRCSPTPRLLTPTSRNTKPRASESPWSDATAAARRKTCYRTCRGRLHVSSNRCSLSPHTGICGNYREEAGTGGKALERGGFEEWSLGL</sequence>
<dbReference type="InterPro" id="IPR050639">
    <property type="entry name" value="SSR_resolvase"/>
</dbReference>
<evidence type="ECO:0000313" key="4">
    <source>
        <dbReference type="Proteomes" id="UP001060123"/>
    </source>
</evidence>
<dbReference type="EMBL" id="CP104143">
    <property type="protein sequence ID" value="UWU13237.1"/>
    <property type="molecule type" value="Genomic_DNA"/>
</dbReference>
<evidence type="ECO:0000259" key="2">
    <source>
        <dbReference type="PROSITE" id="PS51737"/>
    </source>
</evidence>
<accession>A0ABY5XFL3</accession>
<name>A0ABY5XFL3_RHISU</name>
<evidence type="ECO:0000313" key="3">
    <source>
        <dbReference type="EMBL" id="UWU13237.1"/>
    </source>
</evidence>
<dbReference type="InterPro" id="IPR038109">
    <property type="entry name" value="DNA_bind_recomb_sf"/>
</dbReference>
<dbReference type="Pfam" id="PF07508">
    <property type="entry name" value="Recombinase"/>
    <property type="match status" value="1"/>
</dbReference>
<dbReference type="RefSeq" id="WP_245209204.1">
    <property type="nucleotide sequence ID" value="NZ_CP104143.1"/>
</dbReference>
<evidence type="ECO:0000256" key="1">
    <source>
        <dbReference type="SAM" id="MobiDB-lite"/>
    </source>
</evidence>
<dbReference type="Proteomes" id="UP001060123">
    <property type="component" value="Chromosome"/>
</dbReference>
<dbReference type="PANTHER" id="PTHR30461:SF23">
    <property type="entry name" value="DNA RECOMBINASE-RELATED"/>
    <property type="match status" value="1"/>
</dbReference>
<protein>
    <submittedName>
        <fullName evidence="3">Recombinase family protein</fullName>
    </submittedName>
</protein>
<proteinExistence type="predicted"/>